<reference evidence="1" key="1">
    <citation type="journal article" date="2023" name="Mol. Biol. Evol.">
        <title>Third-Generation Sequencing Reveals the Adaptive Role of the Epigenome in Three Deep-Sea Polychaetes.</title>
        <authorList>
            <person name="Perez M."/>
            <person name="Aroh O."/>
            <person name="Sun Y."/>
            <person name="Lan Y."/>
            <person name="Juniper S.K."/>
            <person name="Young C.R."/>
            <person name="Angers B."/>
            <person name="Qian P.Y."/>
        </authorList>
    </citation>
    <scope>NUCLEOTIDE SEQUENCE</scope>
    <source>
        <strain evidence="1">R07B-5</strain>
    </source>
</reference>
<organism evidence="1 2">
    <name type="scientific">Ridgeia piscesae</name>
    <name type="common">Tubeworm</name>
    <dbReference type="NCBI Taxonomy" id="27915"/>
    <lineage>
        <taxon>Eukaryota</taxon>
        <taxon>Metazoa</taxon>
        <taxon>Spiralia</taxon>
        <taxon>Lophotrochozoa</taxon>
        <taxon>Annelida</taxon>
        <taxon>Polychaeta</taxon>
        <taxon>Sedentaria</taxon>
        <taxon>Canalipalpata</taxon>
        <taxon>Sabellida</taxon>
        <taxon>Siboglinidae</taxon>
        <taxon>Ridgeia</taxon>
    </lineage>
</organism>
<accession>A0AAD9NVQ4</accession>
<comment type="caution">
    <text evidence="1">The sequence shown here is derived from an EMBL/GenBank/DDBJ whole genome shotgun (WGS) entry which is preliminary data.</text>
</comment>
<dbReference type="EMBL" id="JAODUO010000390">
    <property type="protein sequence ID" value="KAK2181584.1"/>
    <property type="molecule type" value="Genomic_DNA"/>
</dbReference>
<gene>
    <name evidence="1" type="ORF">NP493_391g01002</name>
</gene>
<name>A0AAD9NVQ4_RIDPI</name>
<keyword evidence="2" id="KW-1185">Reference proteome</keyword>
<sequence>MHTVFCRYCLSLCSPFARSQKATATRRRPKRGCSCDVTVDSNRVVYHVDELAMSLGNTASCRQARHICRHECSKMAADLSKLIDNKEELGYKLCDEYGRQTPDEGLDVTIQATVSGCVHRPIRQSHAAEKLCCGHTIVALPGGKVIKAFGWNPDCRTMQYVLG</sequence>
<protein>
    <submittedName>
        <fullName evidence="1">Uncharacterized protein</fullName>
    </submittedName>
</protein>
<evidence type="ECO:0000313" key="1">
    <source>
        <dbReference type="EMBL" id="KAK2181584.1"/>
    </source>
</evidence>
<dbReference type="Proteomes" id="UP001209878">
    <property type="component" value="Unassembled WGS sequence"/>
</dbReference>
<proteinExistence type="predicted"/>
<dbReference type="AlphaFoldDB" id="A0AAD9NVQ4"/>
<evidence type="ECO:0000313" key="2">
    <source>
        <dbReference type="Proteomes" id="UP001209878"/>
    </source>
</evidence>